<organism evidence="1 2">
    <name type="scientific">Sphingomonas gilva</name>
    <dbReference type="NCBI Taxonomy" id="2305907"/>
    <lineage>
        <taxon>Bacteria</taxon>
        <taxon>Pseudomonadati</taxon>
        <taxon>Pseudomonadota</taxon>
        <taxon>Alphaproteobacteria</taxon>
        <taxon>Sphingomonadales</taxon>
        <taxon>Sphingomonadaceae</taxon>
        <taxon>Sphingomonas</taxon>
    </lineage>
</organism>
<dbReference type="RefSeq" id="WP_118862395.1">
    <property type="nucleotide sequence ID" value="NZ_QWLV01000001.1"/>
</dbReference>
<dbReference type="OrthoDB" id="7282816at2"/>
<proteinExistence type="predicted"/>
<keyword evidence="2" id="KW-1185">Reference proteome</keyword>
<name>A0A396RQV0_9SPHN</name>
<accession>A0A396RQV0</accession>
<protein>
    <submittedName>
        <fullName evidence="1">Uncharacterized protein</fullName>
    </submittedName>
</protein>
<reference evidence="1 2" key="1">
    <citation type="submission" date="2018-08" db="EMBL/GenBank/DDBJ databases">
        <title>The multiple taxonomic identification of Sphingomonas gilva.</title>
        <authorList>
            <person name="Zhu D."/>
            <person name="Zheng S."/>
        </authorList>
    </citation>
    <scope>NUCLEOTIDE SEQUENCE [LARGE SCALE GENOMIC DNA]</scope>
    <source>
        <strain evidence="1 2">ZDH117</strain>
    </source>
</reference>
<dbReference type="Proteomes" id="UP000266693">
    <property type="component" value="Unassembled WGS sequence"/>
</dbReference>
<comment type="caution">
    <text evidence="1">The sequence shown here is derived from an EMBL/GenBank/DDBJ whole genome shotgun (WGS) entry which is preliminary data.</text>
</comment>
<evidence type="ECO:0000313" key="1">
    <source>
        <dbReference type="EMBL" id="RHW18888.1"/>
    </source>
</evidence>
<dbReference type="AlphaFoldDB" id="A0A396RQV0"/>
<evidence type="ECO:0000313" key="2">
    <source>
        <dbReference type="Proteomes" id="UP000266693"/>
    </source>
</evidence>
<sequence>MSDSFAFPRPVSRYDADELPWDFVPVTMSRSRRDGWTPERQRAFIAALSRTGIVARAARAVGMSAKSAYALYNRAPPGGPFARAWNDAIWEGRERALSRAVQSMHGTIHVRRVLPGGQWVEQRFATRAGEPAPWSRKPEIR</sequence>
<gene>
    <name evidence="1" type="ORF">D1610_01725</name>
</gene>
<dbReference type="EMBL" id="QWLV01000001">
    <property type="protein sequence ID" value="RHW18888.1"/>
    <property type="molecule type" value="Genomic_DNA"/>
</dbReference>